<organism evidence="2 3">
    <name type="scientific">Sphingomonas agrestis</name>
    <dbReference type="NCBI Taxonomy" id="3080540"/>
    <lineage>
        <taxon>Bacteria</taxon>
        <taxon>Pseudomonadati</taxon>
        <taxon>Pseudomonadota</taxon>
        <taxon>Alphaproteobacteria</taxon>
        <taxon>Sphingomonadales</taxon>
        <taxon>Sphingomonadaceae</taxon>
        <taxon>Sphingomonas</taxon>
    </lineage>
</organism>
<keyword evidence="3" id="KW-1185">Reference proteome</keyword>
<dbReference type="PANTHER" id="PTHR47396:SF1">
    <property type="entry name" value="ATP-DEPENDENT HELICASE IRC3-RELATED"/>
    <property type="match status" value="1"/>
</dbReference>
<keyword evidence="2" id="KW-0347">Helicase</keyword>
<keyword evidence="2" id="KW-0547">Nucleotide-binding</keyword>
<keyword evidence="2" id="KW-0067">ATP-binding</keyword>
<dbReference type="Pfam" id="PF04851">
    <property type="entry name" value="ResIII"/>
    <property type="match status" value="1"/>
</dbReference>
<evidence type="ECO:0000259" key="1">
    <source>
        <dbReference type="Pfam" id="PF04851"/>
    </source>
</evidence>
<dbReference type="SUPFAM" id="SSF52540">
    <property type="entry name" value="P-loop containing nucleoside triphosphate hydrolases"/>
    <property type="match status" value="2"/>
</dbReference>
<protein>
    <submittedName>
        <fullName evidence="2">DEAD/DEAH box helicase family protein</fullName>
    </submittedName>
</protein>
<dbReference type="EMBL" id="JAWJEJ010000001">
    <property type="protein sequence ID" value="MDV3457609.1"/>
    <property type="molecule type" value="Genomic_DNA"/>
</dbReference>
<dbReference type="PANTHER" id="PTHR47396">
    <property type="entry name" value="TYPE I RESTRICTION ENZYME ECOKI R PROTEIN"/>
    <property type="match status" value="1"/>
</dbReference>
<name>A0ABU3Y871_9SPHN</name>
<dbReference type="RefSeq" id="WP_317226750.1">
    <property type="nucleotide sequence ID" value="NZ_JAWJEJ010000001.1"/>
</dbReference>
<sequence length="878" mass="96670">MELKDYQLRALDQLRFFLDKCRSSDFAAAYRATLARTEAGQRAEGDKAADYARGGYTPVEGLEAETPYCCIRLPTGGGKTLLAAHAVKVAATEWMDRARVPVLWLVPSGAILNQTVDALKQPRHPYRRALEDAFGAVAVFDVDERRQIRPRDLIDKTVVIVATMQTFRVQNTGDRNVYRTDENLEDHFREASPAEGLEVEEEGPRRGQIKLSFANLLYRQRPLVILDEAHNFMTGLAGAVKQRLRPSAIIELTATPANRSNVISAATAAELKAAEMIKMPIHLSQHGSWQQAVNAAVMNRAWLEEIGARDPGRIRPIALYQAQAATEGAEATVDKLKQHLIDVERVPETAIAVATGDQRELDGVNLFDPDCAIEHVITVQALKEGWDCSFAYVFCSVAGMRSAGAVEQLLGRVLRMPFAKRRASEELNRAYAHVSEKSFNDAANGLTDTLTHMGFDESEARKAIIQTQQDELALEGGDAGPLYALPPQAPVMRLNERPSIGDWSLEAQGAVRMAEDGAGGVVLTVKADAPEAVQREVAAAIEPISPGAVEAVERFILQAQAARSPAERGVRFEVPRLHLMIQGELDLAEPESFIELAGWDPNDDPAKAELPAFTFEEVAEGYAFDIDGDRIVYRQLVGAIELALDEDTHWDAAALARFLDQTTRKAHTAQPVHAEYCRRVVDRLIDGRGMALAALVRGKYALRRAVIARVQQLRDQAAAQGVQLFLNGLGEPQAPDLHAFRFQPYRYSPDGRYEGRFRPAKHFYAAMGKLNGFEEECARAIDALDAVETWVRNGVTAPDNYSIPVGGGNFFPDMVAKLRDGRLLVLEPKGRVDEGDLEKERVGRRFAEASGGRLLFAMIRQNDSQGRDAAAQIRAALS</sequence>
<evidence type="ECO:0000313" key="3">
    <source>
        <dbReference type="Proteomes" id="UP001273531"/>
    </source>
</evidence>
<gene>
    <name evidence="2" type="ORF">RZN05_11490</name>
</gene>
<feature type="domain" description="Helicase/UvrB N-terminal" evidence="1">
    <location>
        <begin position="1"/>
        <end position="257"/>
    </location>
</feature>
<reference evidence="2 3" key="1">
    <citation type="submission" date="2023-10" db="EMBL/GenBank/DDBJ databases">
        <title>Sphingomonas sp. HF-S4 16S ribosomal RNA gene Genome sequencing and assembly.</title>
        <authorList>
            <person name="Lee H."/>
        </authorList>
    </citation>
    <scope>NUCLEOTIDE SEQUENCE [LARGE SCALE GENOMIC DNA]</scope>
    <source>
        <strain evidence="2 3">HF-S4</strain>
    </source>
</reference>
<dbReference type="GO" id="GO:0004386">
    <property type="term" value="F:helicase activity"/>
    <property type="evidence" value="ECO:0007669"/>
    <property type="project" value="UniProtKB-KW"/>
</dbReference>
<dbReference type="InterPro" id="IPR050742">
    <property type="entry name" value="Helicase_Restrict-Modif_Enz"/>
</dbReference>
<dbReference type="InterPro" id="IPR006935">
    <property type="entry name" value="Helicase/UvrB_N"/>
</dbReference>
<dbReference type="Gene3D" id="3.40.50.300">
    <property type="entry name" value="P-loop containing nucleotide triphosphate hydrolases"/>
    <property type="match status" value="1"/>
</dbReference>
<proteinExistence type="predicted"/>
<evidence type="ECO:0000313" key="2">
    <source>
        <dbReference type="EMBL" id="MDV3457609.1"/>
    </source>
</evidence>
<accession>A0ABU3Y871</accession>
<keyword evidence="2" id="KW-0378">Hydrolase</keyword>
<dbReference type="InterPro" id="IPR027417">
    <property type="entry name" value="P-loop_NTPase"/>
</dbReference>
<dbReference type="CDD" id="cd14270">
    <property type="entry name" value="UBA"/>
    <property type="match status" value="1"/>
</dbReference>
<dbReference type="Proteomes" id="UP001273531">
    <property type="component" value="Unassembled WGS sequence"/>
</dbReference>
<comment type="caution">
    <text evidence="2">The sequence shown here is derived from an EMBL/GenBank/DDBJ whole genome shotgun (WGS) entry which is preliminary data.</text>
</comment>